<comment type="caution">
    <text evidence="1">The sequence shown here is derived from an EMBL/GenBank/DDBJ whole genome shotgun (WGS) entry which is preliminary data.</text>
</comment>
<reference evidence="1 2" key="1">
    <citation type="submission" date="2024-02" db="EMBL/GenBank/DDBJ databases">
        <title>A Gaetbulibacter species isolated from tidal flats and genomic insights of their niches.</title>
        <authorList>
            <person name="Ye Y."/>
        </authorList>
    </citation>
    <scope>NUCLEOTIDE SEQUENCE [LARGE SCALE GENOMIC DNA]</scope>
    <source>
        <strain evidence="1 2">KEM-8</strain>
    </source>
</reference>
<keyword evidence="2" id="KW-1185">Reference proteome</keyword>
<name>A0ABW7MMA5_9FLAO</name>
<evidence type="ECO:0000313" key="1">
    <source>
        <dbReference type="EMBL" id="MFH6767949.1"/>
    </source>
</evidence>
<dbReference type="Proteomes" id="UP001610104">
    <property type="component" value="Unassembled WGS sequence"/>
</dbReference>
<evidence type="ECO:0000313" key="2">
    <source>
        <dbReference type="Proteomes" id="UP001610104"/>
    </source>
</evidence>
<gene>
    <name evidence="1" type="ORF">V8G56_04305</name>
</gene>
<dbReference type="RefSeq" id="WP_395437223.1">
    <property type="nucleotide sequence ID" value="NZ_JBAWKC010000001.1"/>
</dbReference>
<protein>
    <recommendedName>
        <fullName evidence="3">Transcription regulator BetR N-terminal domain-containing protein</fullName>
    </recommendedName>
</protein>
<dbReference type="EMBL" id="JBAWKC010000001">
    <property type="protein sequence ID" value="MFH6767949.1"/>
    <property type="molecule type" value="Genomic_DNA"/>
</dbReference>
<evidence type="ECO:0008006" key="3">
    <source>
        <dbReference type="Google" id="ProtNLM"/>
    </source>
</evidence>
<accession>A0ABW7MMA5</accession>
<sequence>MQSQFIKYLKAKTNDNASFADEIASILDIGYDAAYRRINNKTSLTLEEAVKLARHYKISLNKLFEVGNTNTITAELPPQPKDEAGLEQFFKVSLQNVQAASKVKGAEIIYSAKDIPLFHTLNDSTLTRYKMYVWLKDVNTQMAQSKITFDDWMKTIPDSLLKTAHDLSDSYKYISITEIWNETTLTGSLQQVLYYFETGLVSTEMALKVCQDMVEIVNKIEQQTIQQSLIGGKNEQSYHLYRCDLHTLQNTIFLNTKFGQVFFAPFTVLTYFKVEHQETCALMFDFLQKMMRNSTLLATAGERDRTLFFNKIHQKIDIAIARIKMDDKMAFI</sequence>
<organism evidence="1 2">
    <name type="scientific">Gaetbulibacter aquiaggeris</name>
    <dbReference type="NCBI Taxonomy" id="1735373"/>
    <lineage>
        <taxon>Bacteria</taxon>
        <taxon>Pseudomonadati</taxon>
        <taxon>Bacteroidota</taxon>
        <taxon>Flavobacteriia</taxon>
        <taxon>Flavobacteriales</taxon>
        <taxon>Flavobacteriaceae</taxon>
        <taxon>Gaetbulibacter</taxon>
    </lineage>
</organism>
<proteinExistence type="predicted"/>